<evidence type="ECO:0000256" key="1">
    <source>
        <dbReference type="ARBA" id="ARBA00004141"/>
    </source>
</evidence>
<evidence type="ECO:0000256" key="5">
    <source>
        <dbReference type="SAM" id="Phobius"/>
    </source>
</evidence>
<gene>
    <name evidence="7" type="ORF">PQO03_01980</name>
</gene>
<evidence type="ECO:0000313" key="8">
    <source>
        <dbReference type="Proteomes" id="UP001214250"/>
    </source>
</evidence>
<comment type="subcellular location">
    <subcellularLocation>
        <location evidence="1">Membrane</location>
        <topology evidence="1">Multi-pass membrane protein</topology>
    </subcellularLocation>
</comment>
<protein>
    <submittedName>
        <fullName evidence="7">RDD family protein</fullName>
    </submittedName>
</protein>
<proteinExistence type="predicted"/>
<sequence>MKFFIVKDKNTELGPYPEEVLIDMATSGDIDASTLIRNSLMKRTQEAKKIPFLTDHVKEVEKKEDTEGAKVHMKPLGRTSNSVRLAIKKHRLTAFVIDLSIIYGLVYLLAAFLNNSLIMQNLSEGTPQASASYGSSAALLFAGAYLIFVMYYTINIGFFAQTPGQRFYGVMAVNTEDMPVNLQRSFLYSVFFFLLLPLEPFFVYIASKSLHEILSGTKIVNVRFG</sequence>
<dbReference type="InterPro" id="IPR010432">
    <property type="entry name" value="RDD"/>
</dbReference>
<evidence type="ECO:0000256" key="2">
    <source>
        <dbReference type="ARBA" id="ARBA00022692"/>
    </source>
</evidence>
<dbReference type="Pfam" id="PF06271">
    <property type="entry name" value="RDD"/>
    <property type="match status" value="1"/>
</dbReference>
<feature type="domain" description="RDD" evidence="6">
    <location>
        <begin position="91"/>
        <end position="205"/>
    </location>
</feature>
<dbReference type="RefSeq" id="WP_274150796.1">
    <property type="nucleotide sequence ID" value="NZ_CP117811.1"/>
</dbReference>
<keyword evidence="2 5" id="KW-0812">Transmembrane</keyword>
<keyword evidence="4 5" id="KW-0472">Membrane</keyword>
<evidence type="ECO:0000256" key="3">
    <source>
        <dbReference type="ARBA" id="ARBA00022989"/>
    </source>
</evidence>
<evidence type="ECO:0000259" key="6">
    <source>
        <dbReference type="Pfam" id="PF06271"/>
    </source>
</evidence>
<feature type="transmembrane region" description="Helical" evidence="5">
    <location>
        <begin position="186"/>
        <end position="206"/>
    </location>
</feature>
<dbReference type="Proteomes" id="UP001214250">
    <property type="component" value="Chromosome 1"/>
</dbReference>
<evidence type="ECO:0000256" key="4">
    <source>
        <dbReference type="ARBA" id="ARBA00023136"/>
    </source>
</evidence>
<keyword evidence="8" id="KW-1185">Reference proteome</keyword>
<feature type="transmembrane region" description="Helical" evidence="5">
    <location>
        <begin position="92"/>
        <end position="113"/>
    </location>
</feature>
<organism evidence="7 8">
    <name type="scientific">Lentisphaera profundi</name>
    <dbReference type="NCBI Taxonomy" id="1658616"/>
    <lineage>
        <taxon>Bacteria</taxon>
        <taxon>Pseudomonadati</taxon>
        <taxon>Lentisphaerota</taxon>
        <taxon>Lentisphaeria</taxon>
        <taxon>Lentisphaerales</taxon>
        <taxon>Lentisphaeraceae</taxon>
        <taxon>Lentisphaera</taxon>
    </lineage>
</organism>
<dbReference type="EMBL" id="CP117811">
    <property type="protein sequence ID" value="WDE96731.1"/>
    <property type="molecule type" value="Genomic_DNA"/>
</dbReference>
<evidence type="ECO:0000313" key="7">
    <source>
        <dbReference type="EMBL" id="WDE96731.1"/>
    </source>
</evidence>
<accession>A0ABY7VV75</accession>
<name>A0ABY7VV75_9BACT</name>
<reference evidence="7 8" key="1">
    <citation type="submission" date="2023-02" db="EMBL/GenBank/DDBJ databases">
        <title>Genome sequence of Lentisphaera profundi SAORIC-696.</title>
        <authorList>
            <person name="Kim e."/>
            <person name="Cho J.-C."/>
            <person name="Choi A."/>
            <person name="Kang I."/>
        </authorList>
    </citation>
    <scope>NUCLEOTIDE SEQUENCE [LARGE SCALE GENOMIC DNA]</scope>
    <source>
        <strain evidence="7 8">SAORIC-696</strain>
    </source>
</reference>
<feature type="transmembrane region" description="Helical" evidence="5">
    <location>
        <begin position="133"/>
        <end position="154"/>
    </location>
</feature>
<keyword evidence="3 5" id="KW-1133">Transmembrane helix</keyword>